<name>A0ACA9NIM5_9GLOM</name>
<organism evidence="1 2">
    <name type="scientific">Acaulospora colombiana</name>
    <dbReference type="NCBI Taxonomy" id="27376"/>
    <lineage>
        <taxon>Eukaryota</taxon>
        <taxon>Fungi</taxon>
        <taxon>Fungi incertae sedis</taxon>
        <taxon>Mucoromycota</taxon>
        <taxon>Glomeromycotina</taxon>
        <taxon>Glomeromycetes</taxon>
        <taxon>Diversisporales</taxon>
        <taxon>Acaulosporaceae</taxon>
        <taxon>Acaulospora</taxon>
    </lineage>
</organism>
<proteinExistence type="predicted"/>
<accession>A0ACA9NIM5</accession>
<dbReference type="EMBL" id="CAJVPT010021981">
    <property type="protein sequence ID" value="CAG8657850.1"/>
    <property type="molecule type" value="Genomic_DNA"/>
</dbReference>
<gene>
    <name evidence="1" type="ORF">ACOLOM_LOCUS8479</name>
</gene>
<dbReference type="Proteomes" id="UP000789525">
    <property type="component" value="Unassembled WGS sequence"/>
</dbReference>
<comment type="caution">
    <text evidence="1">The sequence shown here is derived from an EMBL/GenBank/DDBJ whole genome shotgun (WGS) entry which is preliminary data.</text>
</comment>
<reference evidence="1" key="1">
    <citation type="submission" date="2021-06" db="EMBL/GenBank/DDBJ databases">
        <authorList>
            <person name="Kallberg Y."/>
            <person name="Tangrot J."/>
            <person name="Rosling A."/>
        </authorList>
    </citation>
    <scope>NUCLEOTIDE SEQUENCE</scope>
    <source>
        <strain evidence="1">CL356</strain>
    </source>
</reference>
<protein>
    <submittedName>
        <fullName evidence="1">3038_t:CDS:1</fullName>
    </submittedName>
</protein>
<sequence>MKEVMARVVHSPNGSLFPAQPMSAIEIPIRAQNNNDTGLKRKRPTSSSPSPLKGDRSPPPRRRRSNTPSDDGNTAAGKNKSDGKERGQQDAAFDARAEFLKLTANSRSGGVYMPPARLRALQAEAAKDKNSAEYQRLSWDALRKSITGIVNRVNIVNIKSIVPELFNENLIRGKGLFARSIMKAQAASLPFTPVFASLVAILNSKLPTVGELVLIRLVSQFRRSFKRNDKPVCVATSTFIAHLVNQSVAASLLAFEIIILLLERPTDSSVEIAVGFMKEVGAYLAESSPKANLDVFDRFRAVLHEGTIDKRVQYMIEVLFQVRKDNFKDNPIIPEGLDLVEQEDQITHEVFLDSKLEVQESLSKHPVFLGVMITHPARVDVFKFDPDYLQHEEEYKDFKAEVLGEEDSDEEGSDSDEDSQEEGKSI</sequence>
<evidence type="ECO:0000313" key="1">
    <source>
        <dbReference type="EMBL" id="CAG8657850.1"/>
    </source>
</evidence>
<evidence type="ECO:0000313" key="2">
    <source>
        <dbReference type="Proteomes" id="UP000789525"/>
    </source>
</evidence>
<keyword evidence="2" id="KW-1185">Reference proteome</keyword>